<dbReference type="SUPFAM" id="SSF56300">
    <property type="entry name" value="Metallo-dependent phosphatases"/>
    <property type="match status" value="1"/>
</dbReference>
<keyword evidence="5" id="KW-0378">Hydrolase</keyword>
<dbReference type="VEuPathDB" id="FungiDB:H257_05602"/>
<dbReference type="InterPro" id="IPR013235">
    <property type="entry name" value="PPP_dom"/>
</dbReference>
<dbReference type="PROSITE" id="PS00125">
    <property type="entry name" value="SER_THR_PHOSPHATASE"/>
    <property type="match status" value="1"/>
</dbReference>
<evidence type="ECO:0000313" key="9">
    <source>
        <dbReference type="EMBL" id="RHY25247.1"/>
    </source>
</evidence>
<dbReference type="Pfam" id="PF00149">
    <property type="entry name" value="Metallophos"/>
    <property type="match status" value="1"/>
</dbReference>
<comment type="caution">
    <text evidence="9">The sequence shown here is derived from an EMBL/GenBank/DDBJ whole genome shotgun (WGS) entry which is preliminary data.</text>
</comment>
<dbReference type="Pfam" id="PF08321">
    <property type="entry name" value="PPP5"/>
    <property type="match status" value="1"/>
</dbReference>
<proteinExistence type="predicted"/>
<evidence type="ECO:0000256" key="2">
    <source>
        <dbReference type="ARBA" id="ARBA00013081"/>
    </source>
</evidence>
<dbReference type="Gene3D" id="3.60.21.10">
    <property type="match status" value="1"/>
</dbReference>
<gene>
    <name evidence="9" type="ORF">DYB25_008795</name>
</gene>
<evidence type="ECO:0000256" key="3">
    <source>
        <dbReference type="ARBA" id="ARBA00022723"/>
    </source>
</evidence>
<protein>
    <recommendedName>
        <fullName evidence="2">protein-serine/threonine phosphatase</fullName>
        <ecNumber evidence="2">3.1.3.16</ecNumber>
    </recommendedName>
</protein>
<feature type="region of interest" description="Disordered" evidence="7">
    <location>
        <begin position="1"/>
        <end position="71"/>
    </location>
</feature>
<name>A0A397BS90_APHAT</name>
<dbReference type="InterPro" id="IPR006186">
    <property type="entry name" value="Ser/Thr-sp_prot-phosphatase"/>
</dbReference>
<keyword evidence="4" id="KW-0677">Repeat</keyword>
<evidence type="ECO:0000256" key="7">
    <source>
        <dbReference type="SAM" id="MobiDB-lite"/>
    </source>
</evidence>
<dbReference type="Proteomes" id="UP000266239">
    <property type="component" value="Unassembled WGS sequence"/>
</dbReference>
<dbReference type="InterPro" id="IPR004843">
    <property type="entry name" value="Calcineurin-like_PHP"/>
</dbReference>
<evidence type="ECO:0000313" key="10">
    <source>
        <dbReference type="Proteomes" id="UP000266239"/>
    </source>
</evidence>
<evidence type="ECO:0000256" key="5">
    <source>
        <dbReference type="ARBA" id="ARBA00022801"/>
    </source>
</evidence>
<accession>A0A397BS90</accession>
<dbReference type="InterPro" id="IPR029052">
    <property type="entry name" value="Metallo-depent_PP-like"/>
</dbReference>
<dbReference type="GO" id="GO:0046872">
    <property type="term" value="F:metal ion binding"/>
    <property type="evidence" value="ECO:0007669"/>
    <property type="project" value="UniProtKB-KW"/>
</dbReference>
<reference evidence="9 10" key="1">
    <citation type="submission" date="2018-08" db="EMBL/GenBank/DDBJ databases">
        <title>Aphanomyces genome sequencing and annotation.</title>
        <authorList>
            <person name="Minardi D."/>
            <person name="Oidtmann B."/>
            <person name="Van Der Giezen M."/>
            <person name="Studholme D.J."/>
        </authorList>
    </citation>
    <scope>NUCLEOTIDE SEQUENCE [LARGE SCALE GENOMIC DNA]</scope>
    <source>
        <strain evidence="9 10">Yx</strain>
    </source>
</reference>
<dbReference type="InterPro" id="IPR051134">
    <property type="entry name" value="PPP_phosphatase"/>
</dbReference>
<dbReference type="EC" id="3.1.3.16" evidence="2"/>
<dbReference type="PANTHER" id="PTHR45668">
    <property type="entry name" value="SERINE/THREONINE-PROTEIN PHOSPHATASE 5-RELATED"/>
    <property type="match status" value="1"/>
</dbReference>
<comment type="cofactor">
    <cofactor evidence="1">
        <name>Mn(2+)</name>
        <dbReference type="ChEBI" id="CHEBI:29035"/>
    </cofactor>
</comment>
<evidence type="ECO:0000256" key="6">
    <source>
        <dbReference type="ARBA" id="ARBA00023211"/>
    </source>
</evidence>
<dbReference type="PRINTS" id="PR00114">
    <property type="entry name" value="STPHPHTASE"/>
</dbReference>
<sequence>MGNKASKATSKPRGSETAGKKGAASPLPSTPTKKDTSSSSTKPTKKEEDEQSQGDDERSSESTAGGTDDERFSSTQWKVFLDALACTCNLTNDVDYSDLGPPPPTDSLRMQHHVSWHAAASIDITDMYEGIHMNDPLTKEDAHNLVDSFKRGQKLHRNFAMHILTAALHMLQQKPNITELSIAPSPHMTIVGDLHGQLDDLLLIFRENGLPSPDNPYIFNGDIVDRGSRGVECALILFTFAVVFPQYVHINRGNHEDK</sequence>
<dbReference type="PANTHER" id="PTHR45668:SF5">
    <property type="entry name" value="SERINE_THREONINE-PROTEIN PHOSPHATASE 5"/>
    <property type="match status" value="1"/>
</dbReference>
<dbReference type="AlphaFoldDB" id="A0A397BS90"/>
<keyword evidence="3" id="KW-0479">Metal-binding</keyword>
<feature type="domain" description="Serine/threonine specific protein phosphatases" evidence="8">
    <location>
        <begin position="251"/>
        <end position="256"/>
    </location>
</feature>
<dbReference type="EMBL" id="QUTA01002987">
    <property type="protein sequence ID" value="RHY25247.1"/>
    <property type="molecule type" value="Genomic_DNA"/>
</dbReference>
<dbReference type="GO" id="GO:0004722">
    <property type="term" value="F:protein serine/threonine phosphatase activity"/>
    <property type="evidence" value="ECO:0007669"/>
    <property type="project" value="UniProtKB-EC"/>
</dbReference>
<organism evidence="9 10">
    <name type="scientific">Aphanomyces astaci</name>
    <name type="common">Crayfish plague agent</name>
    <dbReference type="NCBI Taxonomy" id="112090"/>
    <lineage>
        <taxon>Eukaryota</taxon>
        <taxon>Sar</taxon>
        <taxon>Stramenopiles</taxon>
        <taxon>Oomycota</taxon>
        <taxon>Saprolegniomycetes</taxon>
        <taxon>Saprolegniales</taxon>
        <taxon>Verrucalvaceae</taxon>
        <taxon>Aphanomyces</taxon>
    </lineage>
</organism>
<evidence type="ECO:0000256" key="1">
    <source>
        <dbReference type="ARBA" id="ARBA00001936"/>
    </source>
</evidence>
<keyword evidence="6" id="KW-0464">Manganese</keyword>
<evidence type="ECO:0000256" key="4">
    <source>
        <dbReference type="ARBA" id="ARBA00022737"/>
    </source>
</evidence>
<evidence type="ECO:0000259" key="8">
    <source>
        <dbReference type="PROSITE" id="PS00125"/>
    </source>
</evidence>